<dbReference type="GO" id="GO:0005886">
    <property type="term" value="C:plasma membrane"/>
    <property type="evidence" value="ECO:0007669"/>
    <property type="project" value="UniProtKB-SubCell"/>
</dbReference>
<evidence type="ECO:0000256" key="5">
    <source>
        <dbReference type="ARBA" id="ARBA00004498"/>
    </source>
</evidence>
<dbReference type="GO" id="GO:0003810">
    <property type="term" value="F:protein-glutamine gamma-glutamyltransferase activity"/>
    <property type="evidence" value="ECO:0007669"/>
    <property type="project" value="UniProtKB-EC"/>
</dbReference>
<comment type="cofactor">
    <cofactor evidence="42">
        <name>Ca(2+)</name>
        <dbReference type="ChEBI" id="CHEBI:29108"/>
    </cofactor>
    <text evidence="42">Binds 1 Ca(2+) ion per subunit.</text>
</comment>
<evidence type="ECO:0000256" key="12">
    <source>
        <dbReference type="ARBA" id="ARBA00022530"/>
    </source>
</evidence>
<evidence type="ECO:0000256" key="7">
    <source>
        <dbReference type="ARBA" id="ARBA00005968"/>
    </source>
</evidence>
<dbReference type="EC" id="3.5.1.44" evidence="27"/>
<evidence type="ECO:0000259" key="43">
    <source>
        <dbReference type="SMART" id="SM00460"/>
    </source>
</evidence>
<keyword evidence="9" id="KW-1003">Cell membrane</keyword>
<dbReference type="InterPro" id="IPR036985">
    <property type="entry name" value="Transglutaminase-like_sf"/>
</dbReference>
<comment type="catalytic activity">
    <reaction evidence="37">
        <text>L-glutaminyl-[protein] + H2O = L-glutamyl-[protein] + NH4(+)</text>
        <dbReference type="Rhea" id="RHEA:16441"/>
        <dbReference type="Rhea" id="RHEA-COMP:10207"/>
        <dbReference type="Rhea" id="RHEA-COMP:10208"/>
        <dbReference type="ChEBI" id="CHEBI:15377"/>
        <dbReference type="ChEBI" id="CHEBI:28938"/>
        <dbReference type="ChEBI" id="CHEBI:29973"/>
        <dbReference type="ChEBI" id="CHEBI:30011"/>
        <dbReference type="EC" id="3.5.1.44"/>
    </reaction>
    <physiologicalReaction direction="left-to-right" evidence="37">
        <dbReference type="Rhea" id="RHEA:16442"/>
    </physiologicalReaction>
</comment>
<name>A0AAV9RBF3_9TELE</name>
<evidence type="ECO:0000256" key="9">
    <source>
        <dbReference type="ARBA" id="ARBA00022475"/>
    </source>
</evidence>
<dbReference type="GO" id="GO:0008233">
    <property type="term" value="F:peptidase activity"/>
    <property type="evidence" value="ECO:0007669"/>
    <property type="project" value="UniProtKB-KW"/>
</dbReference>
<evidence type="ECO:0000256" key="11">
    <source>
        <dbReference type="ARBA" id="ARBA00022525"/>
    </source>
</evidence>
<dbReference type="InterPro" id="IPR002931">
    <property type="entry name" value="Transglutaminase-like"/>
</dbReference>
<comment type="similarity">
    <text evidence="7">Belongs to the transglutaminase superfamily. Transglutaminase family.</text>
</comment>
<dbReference type="InterPro" id="IPR038765">
    <property type="entry name" value="Papain-like_cys_pep_sf"/>
</dbReference>
<evidence type="ECO:0000256" key="20">
    <source>
        <dbReference type="ARBA" id="ARBA00023134"/>
    </source>
</evidence>
<keyword evidence="22" id="KW-0539">Nucleus</keyword>
<comment type="catalytic activity">
    <reaction evidence="25">
        <text>L-glutaminyl-[protein] + serotonin = 5-serotonyl-L-glutamyl-[protein] + NH4(+)</text>
        <dbReference type="Rhea" id="RHEA:66552"/>
        <dbReference type="Rhea" id="RHEA-COMP:10207"/>
        <dbReference type="Rhea" id="RHEA-COMP:17052"/>
        <dbReference type="ChEBI" id="CHEBI:28938"/>
        <dbReference type="ChEBI" id="CHEBI:30011"/>
        <dbReference type="ChEBI" id="CHEBI:167174"/>
        <dbReference type="ChEBI" id="CHEBI:350546"/>
    </reaction>
    <physiologicalReaction direction="left-to-right" evidence="25">
        <dbReference type="Rhea" id="RHEA:66553"/>
    </physiologicalReaction>
</comment>
<evidence type="ECO:0000256" key="36">
    <source>
        <dbReference type="ARBA" id="ARBA00043138"/>
    </source>
</evidence>
<keyword evidence="20" id="KW-0342">GTP-binding</keyword>
<dbReference type="InterPro" id="IPR050779">
    <property type="entry name" value="Transglutaminase"/>
</dbReference>
<dbReference type="PANTHER" id="PTHR11590:SF6">
    <property type="entry name" value="PROTEIN-GLUTAMINE GAMMA-GLUTAMYLTRANSFERASE 2"/>
    <property type="match status" value="1"/>
</dbReference>
<keyword evidence="12" id="KW-0272">Extracellular matrix</keyword>
<keyword evidence="18 42" id="KW-0106">Calcium</keyword>
<dbReference type="EMBL" id="JAHHUM010002093">
    <property type="protein sequence ID" value="KAK5606252.1"/>
    <property type="molecule type" value="Genomic_DNA"/>
</dbReference>
<evidence type="ECO:0000256" key="10">
    <source>
        <dbReference type="ARBA" id="ARBA00022490"/>
    </source>
</evidence>
<evidence type="ECO:0000256" key="15">
    <source>
        <dbReference type="ARBA" id="ARBA00022723"/>
    </source>
</evidence>
<keyword evidence="10" id="KW-0963">Cytoplasm</keyword>
<evidence type="ECO:0000256" key="17">
    <source>
        <dbReference type="ARBA" id="ARBA00022801"/>
    </source>
</evidence>
<comment type="subcellular location">
    <subcellularLocation>
        <location evidence="3">Cell membrane</location>
    </subcellularLocation>
    <subcellularLocation>
        <location evidence="4">Chromosome</location>
    </subcellularLocation>
    <subcellularLocation>
        <location evidence="6">Cytoplasm</location>
        <location evidence="6">Cytosol</location>
    </subcellularLocation>
    <subcellularLocation>
        <location evidence="2">Mitochondrion</location>
    </subcellularLocation>
    <subcellularLocation>
        <location evidence="1">Nucleus</location>
    </subcellularLocation>
    <subcellularLocation>
        <location evidence="5">Secreted</location>
        <location evidence="5">Extracellular space</location>
        <location evidence="5">Extracellular matrix</location>
    </subcellularLocation>
</comment>
<evidence type="ECO:0000256" key="25">
    <source>
        <dbReference type="ARBA" id="ARBA00036377"/>
    </source>
</evidence>
<evidence type="ECO:0000256" key="2">
    <source>
        <dbReference type="ARBA" id="ARBA00004173"/>
    </source>
</evidence>
<evidence type="ECO:0000256" key="31">
    <source>
        <dbReference type="ARBA" id="ARBA00042099"/>
    </source>
</evidence>
<evidence type="ECO:0000256" key="3">
    <source>
        <dbReference type="ARBA" id="ARBA00004236"/>
    </source>
</evidence>
<organism evidence="44 45">
    <name type="scientific">Crenichthys baileyi</name>
    <name type="common">White River springfish</name>
    <dbReference type="NCBI Taxonomy" id="28760"/>
    <lineage>
        <taxon>Eukaryota</taxon>
        <taxon>Metazoa</taxon>
        <taxon>Chordata</taxon>
        <taxon>Craniata</taxon>
        <taxon>Vertebrata</taxon>
        <taxon>Euteleostomi</taxon>
        <taxon>Actinopterygii</taxon>
        <taxon>Neopterygii</taxon>
        <taxon>Teleostei</taxon>
        <taxon>Neoteleostei</taxon>
        <taxon>Acanthomorphata</taxon>
        <taxon>Ovalentaria</taxon>
        <taxon>Atherinomorphae</taxon>
        <taxon>Cyprinodontiformes</taxon>
        <taxon>Goodeidae</taxon>
        <taxon>Crenichthys</taxon>
    </lineage>
</organism>
<protein>
    <recommendedName>
        <fullName evidence="28">Protein-glutamine gamma-glutamyltransferase 2</fullName>
        <ecNumber evidence="24">2.3.2.13</ecNumber>
        <ecNumber evidence="27">3.5.1.44</ecNumber>
    </recommendedName>
    <alternativeName>
        <fullName evidence="31">Isopeptidase TGM2</fullName>
    </alternativeName>
    <alternativeName>
        <fullName evidence="33">Protein-glutamine deamidase TGM2</fullName>
    </alternativeName>
    <alternativeName>
        <fullName evidence="32">Protein-glutamine dopaminyltransferase TGM2</fullName>
    </alternativeName>
    <alternativeName>
        <fullName evidence="35">Protein-glutamine histaminyltransferase TGM2</fullName>
    </alternativeName>
    <alternativeName>
        <fullName evidence="36">Protein-glutamine noradrenalinyltransferase TGM2</fullName>
    </alternativeName>
    <alternativeName>
        <fullName evidence="34">Protein-glutamine serotonyltransferase TGM2</fullName>
    </alternativeName>
    <alternativeName>
        <fullName evidence="30">Tissue transglutaminase</fullName>
    </alternativeName>
    <alternativeName>
        <fullName evidence="29">Transglutaminase-2</fullName>
    </alternativeName>
</protein>
<feature type="binding site" evidence="42">
    <location>
        <position position="455"/>
    </location>
    <ligand>
        <name>Ca(2+)</name>
        <dbReference type="ChEBI" id="CHEBI:29108"/>
    </ligand>
</feature>
<dbReference type="SMART" id="SM00460">
    <property type="entry name" value="TGc"/>
    <property type="match status" value="1"/>
</dbReference>
<evidence type="ECO:0000256" key="13">
    <source>
        <dbReference type="ARBA" id="ARBA00022670"/>
    </source>
</evidence>
<evidence type="ECO:0000256" key="28">
    <source>
        <dbReference type="ARBA" id="ARBA00040561"/>
    </source>
</evidence>
<evidence type="ECO:0000256" key="35">
    <source>
        <dbReference type="ARBA" id="ARBA00043104"/>
    </source>
</evidence>
<dbReference type="EC" id="2.3.2.13" evidence="24"/>
<evidence type="ECO:0000256" key="8">
    <source>
        <dbReference type="ARBA" id="ARBA00022454"/>
    </source>
</evidence>
<dbReference type="SUPFAM" id="SSF54001">
    <property type="entry name" value="Cysteine proteinases"/>
    <property type="match status" value="1"/>
</dbReference>
<keyword evidence="17" id="KW-0378">Hydrolase</keyword>
<dbReference type="InterPro" id="IPR014756">
    <property type="entry name" value="Ig_E-set"/>
</dbReference>
<dbReference type="SUPFAM" id="SSF49309">
    <property type="entry name" value="Transglutaminase, two C-terminal domains"/>
    <property type="match status" value="2"/>
</dbReference>
<dbReference type="InterPro" id="IPR013783">
    <property type="entry name" value="Ig-like_fold"/>
</dbReference>
<evidence type="ECO:0000256" key="33">
    <source>
        <dbReference type="ARBA" id="ARBA00042239"/>
    </source>
</evidence>
<dbReference type="FunFam" id="2.60.40.10:FF:000090">
    <property type="entry name" value="Protein-glutamine gamma-glutamyltransferase 2"/>
    <property type="match status" value="1"/>
</dbReference>
<evidence type="ECO:0000256" key="24">
    <source>
        <dbReference type="ARBA" id="ARBA00024222"/>
    </source>
</evidence>
<keyword evidence="11" id="KW-0964">Secreted</keyword>
<evidence type="ECO:0000256" key="38">
    <source>
        <dbReference type="ARBA" id="ARBA00047876"/>
    </source>
</evidence>
<dbReference type="InterPro" id="IPR001102">
    <property type="entry name" value="Transglutaminase_N"/>
</dbReference>
<dbReference type="AlphaFoldDB" id="A0AAV9RBF3"/>
<comment type="catalytic activity">
    <reaction evidence="40">
        <text>L-glutaminyl-[protein] + dopamine = 5-dopaminyl-L-glutamyl-[protein] + NH4(+)</text>
        <dbReference type="Rhea" id="RHEA:66556"/>
        <dbReference type="Rhea" id="RHEA-COMP:10207"/>
        <dbReference type="Rhea" id="RHEA-COMP:17053"/>
        <dbReference type="ChEBI" id="CHEBI:28938"/>
        <dbReference type="ChEBI" id="CHEBI:30011"/>
        <dbReference type="ChEBI" id="CHEBI:59905"/>
        <dbReference type="ChEBI" id="CHEBI:167175"/>
    </reaction>
    <physiologicalReaction direction="left-to-right" evidence="40">
        <dbReference type="Rhea" id="RHEA:66557"/>
    </physiologicalReaction>
</comment>
<evidence type="ECO:0000256" key="34">
    <source>
        <dbReference type="ARBA" id="ARBA00042912"/>
    </source>
</evidence>
<evidence type="ECO:0000256" key="37">
    <source>
        <dbReference type="ARBA" id="ARBA00047868"/>
    </source>
</evidence>
<evidence type="ECO:0000256" key="22">
    <source>
        <dbReference type="ARBA" id="ARBA00023242"/>
    </source>
</evidence>
<dbReference type="Proteomes" id="UP001311232">
    <property type="component" value="Unassembled WGS sequence"/>
</dbReference>
<dbReference type="Pfam" id="PF00868">
    <property type="entry name" value="Transglut_N"/>
    <property type="match status" value="1"/>
</dbReference>
<dbReference type="GO" id="GO:0006508">
    <property type="term" value="P:proteolysis"/>
    <property type="evidence" value="ECO:0007669"/>
    <property type="project" value="UniProtKB-KW"/>
</dbReference>
<dbReference type="GO" id="GO:0005634">
    <property type="term" value="C:nucleus"/>
    <property type="evidence" value="ECO:0007669"/>
    <property type="project" value="UniProtKB-SubCell"/>
</dbReference>
<comment type="catalytic activity">
    <reaction evidence="38">
        <text>L-glutaminyl-[protein] + histamine = 5-histaminyl-L-glutamyl-[protein] + NH4(+)</text>
        <dbReference type="Rhea" id="RHEA:66564"/>
        <dbReference type="Rhea" id="RHEA-COMP:10207"/>
        <dbReference type="Rhea" id="RHEA-COMP:17056"/>
        <dbReference type="ChEBI" id="CHEBI:28938"/>
        <dbReference type="ChEBI" id="CHEBI:30011"/>
        <dbReference type="ChEBI" id="CHEBI:58432"/>
        <dbReference type="ChEBI" id="CHEBI:167179"/>
    </reaction>
    <physiologicalReaction direction="left-to-right" evidence="38">
        <dbReference type="Rhea" id="RHEA:66565"/>
    </physiologicalReaction>
</comment>
<dbReference type="Gene3D" id="3.90.260.10">
    <property type="entry name" value="Transglutaminase-like"/>
    <property type="match status" value="1"/>
</dbReference>
<evidence type="ECO:0000256" key="29">
    <source>
        <dbReference type="ARBA" id="ARBA00041650"/>
    </source>
</evidence>
<keyword evidence="19" id="KW-0496">Mitochondrion</keyword>
<dbReference type="InterPro" id="IPR036238">
    <property type="entry name" value="Transglutaminase_C_sf"/>
</dbReference>
<keyword evidence="23" id="KW-0012">Acyltransferase</keyword>
<evidence type="ECO:0000256" key="21">
    <source>
        <dbReference type="ARBA" id="ARBA00023136"/>
    </source>
</evidence>
<proteinExistence type="inferred from homology"/>
<dbReference type="PANTHER" id="PTHR11590">
    <property type="entry name" value="PROTEIN-GLUTAMINE GAMMA-GLUTAMYLTRANSFERASE"/>
    <property type="match status" value="1"/>
</dbReference>
<dbReference type="InterPro" id="IPR023608">
    <property type="entry name" value="Transglutaminase_animal"/>
</dbReference>
<evidence type="ECO:0000256" key="6">
    <source>
        <dbReference type="ARBA" id="ARBA00004514"/>
    </source>
</evidence>
<dbReference type="GO" id="GO:0046872">
    <property type="term" value="F:metal ion binding"/>
    <property type="evidence" value="ECO:0007669"/>
    <property type="project" value="UniProtKB-KW"/>
</dbReference>
<dbReference type="SUPFAM" id="SSF81296">
    <property type="entry name" value="E set domains"/>
    <property type="match status" value="1"/>
</dbReference>
<gene>
    <name evidence="44" type="ORF">CRENBAI_024550</name>
</gene>
<feature type="binding site" evidence="42">
    <location>
        <position position="399"/>
    </location>
    <ligand>
        <name>Ca(2+)</name>
        <dbReference type="ChEBI" id="CHEBI:29108"/>
    </ligand>
</feature>
<dbReference type="GO" id="GO:0005694">
    <property type="term" value="C:chromosome"/>
    <property type="evidence" value="ECO:0007669"/>
    <property type="project" value="UniProtKB-SubCell"/>
</dbReference>
<evidence type="ECO:0000256" key="42">
    <source>
        <dbReference type="PIRSR" id="PIRSR000459-2"/>
    </source>
</evidence>
<feature type="active site" evidence="41">
    <location>
        <position position="359"/>
    </location>
</feature>
<evidence type="ECO:0000256" key="19">
    <source>
        <dbReference type="ARBA" id="ARBA00023128"/>
    </source>
</evidence>
<accession>A0AAV9RBF3</accession>
<evidence type="ECO:0000256" key="32">
    <source>
        <dbReference type="ARBA" id="ARBA00042105"/>
    </source>
</evidence>
<comment type="caution">
    <text evidence="44">The sequence shown here is derived from an EMBL/GenBank/DDBJ whole genome shotgun (WGS) entry which is preliminary data.</text>
</comment>
<dbReference type="GO" id="GO:0050568">
    <property type="term" value="F:protein-glutamine glutaminase activity"/>
    <property type="evidence" value="ECO:0007669"/>
    <property type="project" value="UniProtKB-EC"/>
</dbReference>
<evidence type="ECO:0000256" key="4">
    <source>
        <dbReference type="ARBA" id="ARBA00004286"/>
    </source>
</evidence>
<comment type="catalytic activity">
    <reaction evidence="26">
        <text>L-glutaminyl-[protein] + L-lysyl-[protein] = [protein]-L-lysyl-N(6)-5-L-glutamyl-[protein] + NH4(+)</text>
        <dbReference type="Rhea" id="RHEA:54816"/>
        <dbReference type="Rhea" id="RHEA-COMP:9752"/>
        <dbReference type="Rhea" id="RHEA-COMP:10207"/>
        <dbReference type="Rhea" id="RHEA-COMP:14005"/>
        <dbReference type="ChEBI" id="CHEBI:28938"/>
        <dbReference type="ChEBI" id="CHEBI:29969"/>
        <dbReference type="ChEBI" id="CHEBI:30011"/>
        <dbReference type="ChEBI" id="CHEBI:138370"/>
        <dbReference type="EC" id="2.3.2.13"/>
    </reaction>
    <physiologicalReaction direction="left-to-right" evidence="26">
        <dbReference type="Rhea" id="RHEA:54817"/>
    </physiologicalReaction>
</comment>
<evidence type="ECO:0000256" key="40">
    <source>
        <dbReference type="ARBA" id="ARBA00048365"/>
    </source>
</evidence>
<keyword evidence="8" id="KW-0158">Chromosome</keyword>
<dbReference type="Gene3D" id="2.60.40.10">
    <property type="entry name" value="Immunoglobulins"/>
    <property type="match status" value="3"/>
</dbReference>
<evidence type="ECO:0000256" key="16">
    <source>
        <dbReference type="ARBA" id="ARBA00022741"/>
    </source>
</evidence>
<dbReference type="FunFam" id="3.90.260.10:FF:000001">
    <property type="entry name" value="Protein-glutamine gamma-glutamyltransferase 2"/>
    <property type="match status" value="1"/>
</dbReference>
<feature type="active site" evidence="41">
    <location>
        <position position="276"/>
    </location>
</feature>
<keyword evidence="13" id="KW-0645">Protease</keyword>
<evidence type="ECO:0000256" key="18">
    <source>
        <dbReference type="ARBA" id="ARBA00022837"/>
    </source>
</evidence>
<feature type="active site" evidence="41">
    <location>
        <position position="334"/>
    </location>
</feature>
<evidence type="ECO:0000256" key="26">
    <source>
        <dbReference type="ARBA" id="ARBA00036876"/>
    </source>
</evidence>
<keyword evidence="15 42" id="KW-0479">Metal-binding</keyword>
<dbReference type="Pfam" id="PF01841">
    <property type="entry name" value="Transglut_core"/>
    <property type="match status" value="1"/>
</dbReference>
<dbReference type="GO" id="GO:0005829">
    <property type="term" value="C:cytosol"/>
    <property type="evidence" value="ECO:0007669"/>
    <property type="project" value="UniProtKB-SubCell"/>
</dbReference>
<evidence type="ECO:0000256" key="23">
    <source>
        <dbReference type="ARBA" id="ARBA00023315"/>
    </source>
</evidence>
<evidence type="ECO:0000256" key="30">
    <source>
        <dbReference type="ARBA" id="ARBA00041677"/>
    </source>
</evidence>
<evidence type="ECO:0000256" key="39">
    <source>
        <dbReference type="ARBA" id="ARBA00048230"/>
    </source>
</evidence>
<feature type="domain" description="Transglutaminase-like" evidence="43">
    <location>
        <begin position="268"/>
        <end position="362"/>
    </location>
</feature>
<dbReference type="GO" id="GO:0007399">
    <property type="term" value="P:nervous system development"/>
    <property type="evidence" value="ECO:0007669"/>
    <property type="project" value="UniProtKB-ARBA"/>
</dbReference>
<evidence type="ECO:0000313" key="45">
    <source>
        <dbReference type="Proteomes" id="UP001311232"/>
    </source>
</evidence>
<keyword evidence="45" id="KW-1185">Reference proteome</keyword>
<evidence type="ECO:0000256" key="1">
    <source>
        <dbReference type="ARBA" id="ARBA00004123"/>
    </source>
</evidence>
<keyword evidence="14" id="KW-0808">Transferase</keyword>
<dbReference type="GO" id="GO:0005525">
    <property type="term" value="F:GTP binding"/>
    <property type="evidence" value="ECO:0007669"/>
    <property type="project" value="UniProtKB-KW"/>
</dbReference>
<evidence type="ECO:0000256" key="27">
    <source>
        <dbReference type="ARBA" id="ARBA00039019"/>
    </source>
</evidence>
<dbReference type="Pfam" id="PF00927">
    <property type="entry name" value="Transglut_C"/>
    <property type="match status" value="1"/>
</dbReference>
<dbReference type="InterPro" id="IPR008958">
    <property type="entry name" value="Transglutaminase_C"/>
</dbReference>
<evidence type="ECO:0000313" key="44">
    <source>
        <dbReference type="EMBL" id="KAK5606252.1"/>
    </source>
</evidence>
<sequence length="697" mass="78242">MANEIRRVDLHCKTNNAAHNTDEITTSQLIVRRGQPFSITLEMAFAFQTSDILQLTVETGRFPSQSQGTKCTFTNRAPTCVAGSKAIWSCKVDDRSIFQRGIVIFSVTPPADAPVGRYSLSAELKGGTPVKESLVVLFNPWCWDDSVYLPDEKERREYVMNEQGLIYSGTAYNFDSMIWEFGQFEEEMVDICLKLLDVNPKHQRDPDGDVSARCNPIYVGRVISAMINSNDDMGVLVGCWGNNFQDGVPPTRWTGSVSILQRWYQNNCRAVKYGQCWVFAGVMCTVMRFFGIPCRVVTNFVSAHDTDNSLTIDQYFDEYGFKPKQSLDDIWNFHVWVEGWMKRPDLQKEGCYDGWQVLDPTPQEKSGGVFCCGPAPVFAIHQGHMDLKYDIPFVFSEVNADVVKWMLNADGSKTKIHSLSNTAGVGQNISTKAVGALTRNDITNTYKYQEGSPMERVVYDHALRLNSQGKGVVGADTCQLTEPKEVEMSLEKETSFKNAQDIKLNLKVSNRDKKNKTMFILVNAQAMNYTGTQARNILHAQHENTLLAGQVVNIPIHIPYSVYSKHTGNFDSMKVSALTKDDKGDIYGAQIDFALEDPPISIKVLGEACVNRPMMIEVEFQNPLNETLRCCCLTITGCGLFRSDHIETNCMELQPNETLNLHINTTPYKAGMRTLIADFDCSAFRDIKGSCTVYIKP</sequence>
<evidence type="ECO:0000256" key="14">
    <source>
        <dbReference type="ARBA" id="ARBA00022679"/>
    </source>
</evidence>
<dbReference type="GO" id="GO:0005739">
    <property type="term" value="C:mitochondrion"/>
    <property type="evidence" value="ECO:0007669"/>
    <property type="project" value="UniProtKB-SubCell"/>
</dbReference>
<feature type="binding site" evidence="42">
    <location>
        <position position="401"/>
    </location>
    <ligand>
        <name>Ca(2+)</name>
        <dbReference type="ChEBI" id="CHEBI:29108"/>
    </ligand>
</feature>
<evidence type="ECO:0000256" key="41">
    <source>
        <dbReference type="PIRSR" id="PIRSR000459-1"/>
    </source>
</evidence>
<keyword evidence="21" id="KW-0472">Membrane</keyword>
<keyword evidence="16" id="KW-0547">Nucleotide-binding</keyword>
<feature type="binding site" evidence="42">
    <location>
        <position position="450"/>
    </location>
    <ligand>
        <name>Ca(2+)</name>
        <dbReference type="ChEBI" id="CHEBI:29108"/>
    </ligand>
</feature>
<dbReference type="PIRSF" id="PIRSF000459">
    <property type="entry name" value="TGM_EBP42"/>
    <property type="match status" value="1"/>
</dbReference>
<comment type="catalytic activity">
    <reaction evidence="39">
        <text>L-glutaminyl-[protein] + (R)-noradrenaline = 5-(R)-noradrenalinyl-L-glutamyl-[protein] + NH4(+)</text>
        <dbReference type="Rhea" id="RHEA:66560"/>
        <dbReference type="Rhea" id="RHEA-COMP:10207"/>
        <dbReference type="Rhea" id="RHEA-COMP:17054"/>
        <dbReference type="ChEBI" id="CHEBI:28938"/>
        <dbReference type="ChEBI" id="CHEBI:30011"/>
        <dbReference type="ChEBI" id="CHEBI:72587"/>
        <dbReference type="ChEBI" id="CHEBI:167178"/>
    </reaction>
    <physiologicalReaction direction="left-to-right" evidence="39">
        <dbReference type="Rhea" id="RHEA:66561"/>
    </physiologicalReaction>
</comment>
<reference evidence="44 45" key="1">
    <citation type="submission" date="2021-06" db="EMBL/GenBank/DDBJ databases">
        <authorList>
            <person name="Palmer J.M."/>
        </authorList>
    </citation>
    <scope>NUCLEOTIDE SEQUENCE [LARGE SCALE GENOMIC DNA]</scope>
    <source>
        <strain evidence="44 45">MEX-2019</strain>
        <tissue evidence="44">Muscle</tissue>
    </source>
</reference>